<gene>
    <name evidence="2" type="ORF">PACLA_8A048250</name>
</gene>
<feature type="non-terminal residue" evidence="2">
    <location>
        <position position="1"/>
    </location>
</feature>
<dbReference type="Proteomes" id="UP001152795">
    <property type="component" value="Unassembled WGS sequence"/>
</dbReference>
<keyword evidence="3" id="KW-1185">Reference proteome</keyword>
<proteinExistence type="predicted"/>
<dbReference type="Pfam" id="PF00024">
    <property type="entry name" value="PAN_1"/>
    <property type="match status" value="2"/>
</dbReference>
<evidence type="ECO:0000313" key="2">
    <source>
        <dbReference type="EMBL" id="CAB4039204.1"/>
    </source>
</evidence>
<accession>A0A7D9JZR2</accession>
<dbReference type="SUPFAM" id="SSF57414">
    <property type="entry name" value="Hairpin loop containing domain-like"/>
    <property type="match status" value="2"/>
</dbReference>
<feature type="region of interest" description="Disordered" evidence="1">
    <location>
        <begin position="187"/>
        <end position="206"/>
    </location>
</feature>
<dbReference type="EMBL" id="CACRXK020025066">
    <property type="protein sequence ID" value="CAB4039204.1"/>
    <property type="molecule type" value="Genomic_DNA"/>
</dbReference>
<dbReference type="PROSITE" id="PS50948">
    <property type="entry name" value="PAN"/>
    <property type="match status" value="2"/>
</dbReference>
<evidence type="ECO:0000313" key="3">
    <source>
        <dbReference type="Proteomes" id="UP001152795"/>
    </source>
</evidence>
<reference evidence="2" key="1">
    <citation type="submission" date="2020-04" db="EMBL/GenBank/DDBJ databases">
        <authorList>
            <person name="Alioto T."/>
            <person name="Alioto T."/>
            <person name="Gomez Garrido J."/>
        </authorList>
    </citation>
    <scope>NUCLEOTIDE SEQUENCE</scope>
    <source>
        <strain evidence="2">A484AB</strain>
    </source>
</reference>
<dbReference type="AlphaFoldDB" id="A0A7D9JZR2"/>
<dbReference type="InterPro" id="IPR003609">
    <property type="entry name" value="Pan_app"/>
</dbReference>
<organism evidence="2 3">
    <name type="scientific">Paramuricea clavata</name>
    <name type="common">Red gorgonian</name>
    <name type="synonym">Violescent sea-whip</name>
    <dbReference type="NCBI Taxonomy" id="317549"/>
    <lineage>
        <taxon>Eukaryota</taxon>
        <taxon>Metazoa</taxon>
        <taxon>Cnidaria</taxon>
        <taxon>Anthozoa</taxon>
        <taxon>Octocorallia</taxon>
        <taxon>Malacalcyonacea</taxon>
        <taxon>Plexauridae</taxon>
        <taxon>Paramuricea</taxon>
    </lineage>
</organism>
<comment type="caution">
    <text evidence="2">The sequence shown here is derived from an EMBL/GenBank/DDBJ whole genome shotgun (WGS) entry which is preliminary data.</text>
</comment>
<dbReference type="SMART" id="SM00473">
    <property type="entry name" value="PAN_AP"/>
    <property type="match status" value="2"/>
</dbReference>
<protein>
    <submittedName>
        <fullName evidence="2">Uncharacterized protein</fullName>
    </submittedName>
</protein>
<sequence length="217" mass="24481">NTKPCMIDYDIIKQSCSEGHFLVSEVVKIVHAQSGADCILQCMLQDKSCRSVNFRKISFNNSTGNCQLLNGADSANPELLHEDENFDYLVLLQPNRVKALFRKENGVYFANNVLKTEDTSSEMECCSNCLQDKSCASVNYKTSGDYQGFCELHAETLEDHPQNGIENYEFSYFEKLKAKEFSPVPSTARKTAQTLPSTRAVQEAPSCKELLKRDKYD</sequence>
<feature type="compositionally biased region" description="Polar residues" evidence="1">
    <location>
        <begin position="187"/>
        <end position="200"/>
    </location>
</feature>
<name>A0A7D9JZR2_PARCT</name>
<evidence type="ECO:0000256" key="1">
    <source>
        <dbReference type="SAM" id="MobiDB-lite"/>
    </source>
</evidence>
<dbReference type="Gene3D" id="3.50.4.10">
    <property type="entry name" value="Hepatocyte Growth Factor"/>
    <property type="match status" value="2"/>
</dbReference>